<evidence type="ECO:0000256" key="2">
    <source>
        <dbReference type="ARBA" id="ARBA00010907"/>
    </source>
</evidence>
<dbReference type="EMBL" id="SDIL01000065">
    <property type="protein sequence ID" value="RXK37577.1"/>
    <property type="molecule type" value="Genomic_DNA"/>
</dbReference>
<dbReference type="PROSITE" id="PS50166">
    <property type="entry name" value="IMPORTIN_B_NT"/>
    <property type="match status" value="1"/>
</dbReference>
<reference evidence="11 12" key="1">
    <citation type="submission" date="2016-06" db="EMBL/GenBank/DDBJ databases">
        <title>Evolution of pathogenesis and genome organization in the Tremellales.</title>
        <authorList>
            <person name="Cuomo C."/>
            <person name="Litvintseva A."/>
            <person name="Heitman J."/>
            <person name="Chen Y."/>
            <person name="Sun S."/>
            <person name="Springer D."/>
            <person name="Dromer F."/>
            <person name="Young S."/>
            <person name="Zeng Q."/>
            <person name="Chapman S."/>
            <person name="Gujja S."/>
            <person name="Saif S."/>
            <person name="Birren B."/>
        </authorList>
    </citation>
    <scope>NUCLEOTIDE SEQUENCE [LARGE SCALE GENOMIC DNA]</scope>
    <source>
        <strain evidence="11 12">ATCC 28783</strain>
    </source>
</reference>
<name>A0A4V1M3P4_TREME</name>
<dbReference type="InterPro" id="IPR001494">
    <property type="entry name" value="Importin-beta_N"/>
</dbReference>
<dbReference type="InterPro" id="IPR058584">
    <property type="entry name" value="IMB1_TNPO1-like_TPR"/>
</dbReference>
<comment type="caution">
    <text evidence="11">The sequence shown here is derived from an EMBL/GenBank/DDBJ whole genome shotgun (WGS) entry which is preliminary data.</text>
</comment>
<keyword evidence="4" id="KW-0963">Cytoplasm</keyword>
<dbReference type="InParanoid" id="A0A4V1M3P4"/>
<dbReference type="AlphaFoldDB" id="A0A4V1M3P4"/>
<evidence type="ECO:0000256" key="3">
    <source>
        <dbReference type="ARBA" id="ARBA00022448"/>
    </source>
</evidence>
<dbReference type="GO" id="GO:0006606">
    <property type="term" value="P:protein import into nucleus"/>
    <property type="evidence" value="ECO:0007669"/>
    <property type="project" value="InterPro"/>
</dbReference>
<evidence type="ECO:0000259" key="10">
    <source>
        <dbReference type="PROSITE" id="PS50166"/>
    </source>
</evidence>
<feature type="region of interest" description="Disordered" evidence="9">
    <location>
        <begin position="1"/>
        <end position="22"/>
    </location>
</feature>
<feature type="compositionally biased region" description="Polar residues" evidence="9">
    <location>
        <begin position="7"/>
        <end position="22"/>
    </location>
</feature>
<evidence type="ECO:0000256" key="4">
    <source>
        <dbReference type="ARBA" id="ARBA00022490"/>
    </source>
</evidence>
<keyword evidence="5" id="KW-0677">Repeat</keyword>
<gene>
    <name evidence="11" type="ORF">M231_05119</name>
</gene>
<dbReference type="InterPro" id="IPR040122">
    <property type="entry name" value="Importin_beta"/>
</dbReference>
<dbReference type="FunCoup" id="A0A4V1M3P4">
    <property type="interactions" value="893"/>
</dbReference>
<evidence type="ECO:0000256" key="9">
    <source>
        <dbReference type="SAM" id="MobiDB-lite"/>
    </source>
</evidence>
<evidence type="ECO:0000256" key="5">
    <source>
        <dbReference type="ARBA" id="ARBA00022737"/>
    </source>
</evidence>
<dbReference type="Pfam" id="PF03810">
    <property type="entry name" value="IBN_N"/>
    <property type="match status" value="1"/>
</dbReference>
<dbReference type="SUPFAM" id="SSF48371">
    <property type="entry name" value="ARM repeat"/>
    <property type="match status" value="1"/>
</dbReference>
<accession>A0A4V1M3P4</accession>
<proteinExistence type="inferred from homology"/>
<evidence type="ECO:0000256" key="6">
    <source>
        <dbReference type="ARBA" id="ARBA00022927"/>
    </source>
</evidence>
<evidence type="ECO:0000256" key="8">
    <source>
        <dbReference type="ARBA" id="ARBA00083566"/>
    </source>
</evidence>
<evidence type="ECO:0000256" key="1">
    <source>
        <dbReference type="ARBA" id="ARBA00004496"/>
    </source>
</evidence>
<dbReference type="VEuPathDB" id="FungiDB:TREMEDRAFT_44572"/>
<dbReference type="Pfam" id="PF13513">
    <property type="entry name" value="HEAT_EZ"/>
    <property type="match status" value="1"/>
</dbReference>
<dbReference type="Gene3D" id="1.25.10.10">
    <property type="entry name" value="Leucine-rich Repeat Variant"/>
    <property type="match status" value="1"/>
</dbReference>
<dbReference type="PANTHER" id="PTHR10527">
    <property type="entry name" value="IMPORTIN BETA"/>
    <property type="match status" value="1"/>
</dbReference>
<dbReference type="Proteomes" id="UP000289152">
    <property type="component" value="Unassembled WGS sequence"/>
</dbReference>
<dbReference type="FunFam" id="1.25.10.10:FF:000027">
    <property type="entry name" value="Importin subunit beta-1"/>
    <property type="match status" value="1"/>
</dbReference>
<protein>
    <recommendedName>
        <fullName evidence="7">Importin-95</fullName>
    </recommendedName>
    <alternativeName>
        <fullName evidence="8">Karyopherin-95</fullName>
    </alternativeName>
</protein>
<dbReference type="Pfam" id="PF25574">
    <property type="entry name" value="TPR_IMB1"/>
    <property type="match status" value="1"/>
</dbReference>
<keyword evidence="12" id="KW-1185">Reference proteome</keyword>
<evidence type="ECO:0000256" key="7">
    <source>
        <dbReference type="ARBA" id="ARBA00079884"/>
    </source>
</evidence>
<dbReference type="SMART" id="SM00913">
    <property type="entry name" value="IBN_N"/>
    <property type="match status" value="1"/>
</dbReference>
<dbReference type="GO" id="GO:0031267">
    <property type="term" value="F:small GTPase binding"/>
    <property type="evidence" value="ECO:0007669"/>
    <property type="project" value="InterPro"/>
</dbReference>
<keyword evidence="6" id="KW-0653">Protein transport</keyword>
<dbReference type="GO" id="GO:0005737">
    <property type="term" value="C:cytoplasm"/>
    <property type="evidence" value="ECO:0007669"/>
    <property type="project" value="UniProtKB-SubCell"/>
</dbReference>
<evidence type="ECO:0000313" key="11">
    <source>
        <dbReference type="EMBL" id="RXK37577.1"/>
    </source>
</evidence>
<evidence type="ECO:0000313" key="12">
    <source>
        <dbReference type="Proteomes" id="UP000289152"/>
    </source>
</evidence>
<dbReference type="InterPro" id="IPR016024">
    <property type="entry name" value="ARM-type_fold"/>
</dbReference>
<feature type="domain" description="Importin N-terminal" evidence="10">
    <location>
        <begin position="21"/>
        <end position="101"/>
    </location>
</feature>
<dbReference type="InterPro" id="IPR011989">
    <property type="entry name" value="ARM-like"/>
</dbReference>
<keyword evidence="3" id="KW-0813">Transport</keyword>
<dbReference type="STRING" id="5217.A0A4V1M3P4"/>
<sequence length="864" mass="93785">MNAAELLNNSLSPDQATRDSATQQLEAAEKANFHAYLHTLAAELAKEDAPLQVRSAAGLAFKNAIQARNAVNQPILTERWMALPLSATAPLKQSLLSTLGSSARRAGAVAAQCVAAIAAVDLPEDKWPELIALLLEFVGNQENVNLRVATLQAVGYICEVVQPEVLSARSNEILTAVVQGARKEETSTDVQAAAIQALYNSLDFIRDNFEREGERNYIMQVVCEATQNSSVTVQVGAFECLVRIMSTYYDKMDFYMERALFGLTIMGMRHQEEAVALQAIEFWSTVCDTEIDLAIEAQEASDSCWSGILADVRLRNMMAMSEILPVLLDLLTQQEEDADEDDWTRSMAAGACLELMARNVQDPIVQPVVPFVEAGIQRPEWQNRDAAVMAFGAILDGPDPSTLAGLVRQALPGLIDMLRSDPSVQVKDTVAWTLSKVTEIMLQVIDPVAQLQPLVTALVFGLTVSPKVANSCCSALSNLAAQLAQPSDMGDEASTSMLSPFYSGVITSLMPLSEKPTNEANSRTAAYQTIANWIAASALDTLSVVEAVVVAMLTRQEALIGMQNQLVGSDDRNNWIDMQIGISIVLQSALNRAPQLITPFADRIMTNLLQLLTSSGTHSGVLEDVFAMIGSIAGALEAGFVKYMPTVQPFIITALTSLQDYQVVQAGIYVAGDIARAMGNETRPFAEPLMVALVDILRSPTVLRSVKPSAVTAIGDVAMAIEFAFLPFLEGTLSIMAQAGSVTASPDDTELLEFVWAMRESIIDCAIGIFNGIKGMHLNTFKNHVVEMVNFSKHCYSDPTCTETFLASMLGLIGDLAKEFPEARNELREEWVQRAISQGRVRGSSKRTRANAAYAAKTIRELQK</sequence>
<organism evidence="11 12">
    <name type="scientific">Tremella mesenterica</name>
    <name type="common">Jelly fungus</name>
    <dbReference type="NCBI Taxonomy" id="5217"/>
    <lineage>
        <taxon>Eukaryota</taxon>
        <taxon>Fungi</taxon>
        <taxon>Dikarya</taxon>
        <taxon>Basidiomycota</taxon>
        <taxon>Agaricomycotina</taxon>
        <taxon>Tremellomycetes</taxon>
        <taxon>Tremellales</taxon>
        <taxon>Tremellaceae</taxon>
        <taxon>Tremella</taxon>
    </lineage>
</organism>
<comment type="similarity">
    <text evidence="2">Belongs to the importin beta family. Importin beta-1 subfamily.</text>
</comment>
<comment type="subcellular location">
    <subcellularLocation>
        <location evidence="1">Cytoplasm</location>
    </subcellularLocation>
</comment>
<dbReference type="OrthoDB" id="10263328at2759"/>